<keyword evidence="3" id="KW-1185">Reference proteome</keyword>
<feature type="region of interest" description="Disordered" evidence="1">
    <location>
        <begin position="90"/>
        <end position="111"/>
    </location>
</feature>
<protein>
    <submittedName>
        <fullName evidence="2">Uncharacterized protein</fullName>
    </submittedName>
</protein>
<dbReference type="Proteomes" id="UP000540506">
    <property type="component" value="Unassembled WGS sequence"/>
</dbReference>
<proteinExistence type="predicted"/>
<evidence type="ECO:0000313" key="3">
    <source>
        <dbReference type="Proteomes" id="UP000540506"/>
    </source>
</evidence>
<comment type="caution">
    <text evidence="2">The sequence shown here is derived from an EMBL/GenBank/DDBJ whole genome shotgun (WGS) entry which is preliminary data.</text>
</comment>
<reference evidence="2 3" key="1">
    <citation type="submission" date="2020-08" db="EMBL/GenBank/DDBJ databases">
        <title>Sequencing the genomes of 1000 actinobacteria strains.</title>
        <authorList>
            <person name="Klenk H.-P."/>
        </authorList>
    </citation>
    <scope>NUCLEOTIDE SEQUENCE [LARGE SCALE GENOMIC DNA]</scope>
    <source>
        <strain evidence="2 3">DSM 41654</strain>
    </source>
</reference>
<sequence length="111" mass="11258">MHDNCQPESSAAAADGVQLAVNALAEFPVKGGAGNMAGRITAAADLCRAVDKALDALVVRIAAEAAEEGWTTGRMRDASAGYHARLEQALAGPRRATSASAGATPRLQVNG</sequence>
<feature type="compositionally biased region" description="Polar residues" evidence="1">
    <location>
        <begin position="97"/>
        <end position="111"/>
    </location>
</feature>
<accession>A0A7W7R7U9</accession>
<gene>
    <name evidence="2" type="ORF">FHR34_005969</name>
</gene>
<dbReference type="AlphaFoldDB" id="A0A7W7R7U9"/>
<name>A0A7W7R7U9_KITKI</name>
<evidence type="ECO:0000256" key="1">
    <source>
        <dbReference type="SAM" id="MobiDB-lite"/>
    </source>
</evidence>
<evidence type="ECO:0000313" key="2">
    <source>
        <dbReference type="EMBL" id="MBB4926976.1"/>
    </source>
</evidence>
<dbReference type="RefSeq" id="WP_184940796.1">
    <property type="nucleotide sequence ID" value="NZ_JACHJV010000001.1"/>
</dbReference>
<dbReference type="EMBL" id="JACHJV010000001">
    <property type="protein sequence ID" value="MBB4926976.1"/>
    <property type="molecule type" value="Genomic_DNA"/>
</dbReference>
<organism evidence="2 3">
    <name type="scientific">Kitasatospora kifunensis</name>
    <name type="common">Streptomyces kifunensis</name>
    <dbReference type="NCBI Taxonomy" id="58351"/>
    <lineage>
        <taxon>Bacteria</taxon>
        <taxon>Bacillati</taxon>
        <taxon>Actinomycetota</taxon>
        <taxon>Actinomycetes</taxon>
        <taxon>Kitasatosporales</taxon>
        <taxon>Streptomycetaceae</taxon>
        <taxon>Kitasatospora</taxon>
    </lineage>
</organism>